<dbReference type="Proteomes" id="UP000315842">
    <property type="component" value="Unassembled WGS sequence"/>
</dbReference>
<protein>
    <submittedName>
        <fullName evidence="3">Uncharacterized protein</fullName>
    </submittedName>
</protein>
<organism evidence="3 4">
    <name type="scientific">Cellulomonas uda</name>
    <dbReference type="NCBI Taxonomy" id="1714"/>
    <lineage>
        <taxon>Bacteria</taxon>
        <taxon>Bacillati</taxon>
        <taxon>Actinomycetota</taxon>
        <taxon>Actinomycetes</taxon>
        <taxon>Micrococcales</taxon>
        <taxon>Cellulomonadaceae</taxon>
        <taxon>Cellulomonas</taxon>
    </lineage>
</organism>
<accession>A0A4Y3KC25</accession>
<feature type="transmembrane region" description="Helical" evidence="2">
    <location>
        <begin position="40"/>
        <end position="58"/>
    </location>
</feature>
<dbReference type="EMBL" id="BJLP01000018">
    <property type="protein sequence ID" value="GEA80914.1"/>
    <property type="molecule type" value="Genomic_DNA"/>
</dbReference>
<feature type="transmembrane region" description="Helical" evidence="2">
    <location>
        <begin position="65"/>
        <end position="84"/>
    </location>
</feature>
<feature type="transmembrane region" description="Helical" evidence="2">
    <location>
        <begin position="148"/>
        <end position="169"/>
    </location>
</feature>
<evidence type="ECO:0000256" key="2">
    <source>
        <dbReference type="SAM" id="Phobius"/>
    </source>
</evidence>
<feature type="transmembrane region" description="Helical" evidence="2">
    <location>
        <begin position="121"/>
        <end position="141"/>
    </location>
</feature>
<proteinExistence type="predicted"/>
<gene>
    <name evidence="3" type="ORF">CUD01_13580</name>
</gene>
<evidence type="ECO:0000313" key="4">
    <source>
        <dbReference type="Proteomes" id="UP000315842"/>
    </source>
</evidence>
<keyword evidence="2" id="KW-0812">Transmembrane</keyword>
<keyword evidence="4" id="KW-1185">Reference proteome</keyword>
<reference evidence="3 4" key="1">
    <citation type="submission" date="2019-06" db="EMBL/GenBank/DDBJ databases">
        <title>Whole genome shotgun sequence of Cellulomonas uda NBRC 3747.</title>
        <authorList>
            <person name="Hosoyama A."/>
            <person name="Uohara A."/>
            <person name="Ohji S."/>
            <person name="Ichikawa N."/>
        </authorList>
    </citation>
    <scope>NUCLEOTIDE SEQUENCE [LARGE SCALE GENOMIC DNA]</scope>
    <source>
        <strain evidence="3 4">NBRC 3747</strain>
    </source>
</reference>
<feature type="compositionally biased region" description="Pro residues" evidence="1">
    <location>
        <begin position="193"/>
        <end position="208"/>
    </location>
</feature>
<feature type="region of interest" description="Disordered" evidence="1">
    <location>
        <begin position="187"/>
        <end position="208"/>
    </location>
</feature>
<name>A0A4Y3KC25_CELUD</name>
<dbReference type="AlphaFoldDB" id="A0A4Y3KC25"/>
<keyword evidence="2" id="KW-1133">Transmembrane helix</keyword>
<sequence length="208" mass="20230">MTRASTAPARLARAAALSVLVVALAAVGHALGGGAAPQPGLLVALVAVSSPVTVLLCGRRVTRGVALAVLAVGQLALHGAFTVVGSCATSGPAVGAHAHHGGAHLQHVCATGAESIAGSSAGAMVAWHVVATVVTALLVAGVERGFPLVAGVLAALFRAPAALVAPVLARLLPAGEPDARVATLHLRGMPARRGPPPLAAPPTGTPRT</sequence>
<keyword evidence="2" id="KW-0472">Membrane</keyword>
<evidence type="ECO:0000256" key="1">
    <source>
        <dbReference type="SAM" id="MobiDB-lite"/>
    </source>
</evidence>
<evidence type="ECO:0000313" key="3">
    <source>
        <dbReference type="EMBL" id="GEA80914.1"/>
    </source>
</evidence>
<comment type="caution">
    <text evidence="3">The sequence shown here is derived from an EMBL/GenBank/DDBJ whole genome shotgun (WGS) entry which is preliminary data.</text>
</comment>
<dbReference type="RefSeq" id="WP_141319784.1">
    <property type="nucleotide sequence ID" value="NZ_BJLP01000018.1"/>
</dbReference>